<sequence length="522" mass="59750">MIIHDQMESYGYGGEAIFIKLEQRIMLDIVRRIYNAGVITRSADFQINQLYNIGYSSEDIKKMLKETIKYSDEYVDYLYDMAIKTDYIGNKELYKQINGNFIPYEKNTFLQGIVKAAKQKTHEKMQNLTQSLGFVLNEKNGLVEVSLTEYFKKVLDRIVVDIQTGAFDYNTTLRKAVQEMTNSGVRWIDYESKYHNRITVAARRAVMSSISDMCNMTARDTAAKLGIDTFEVTAHPNARPTHAMWQGGIYTSAELESTCGLGTVTGLQGANCYHLYYPFVPGISKRAYTEHQLREWRSQDEKTYRGKTYTGYEATQRMRQMETNIRAMREKITLLKEGKGDPLDIMYAQARYRTAMDEYVKFAKAMGLKQQKERIYMDGLGRISNSISNKQLEKNILLYEGYKKAINKGDISSFITFEIYQDTAKQIEKELVGVTTKDGIMITGYKTHFVDRIIGQYESSNYPVKGKRKGVSVGDVLATLKNPDKISEKNTASGKSRNYHSNSCIITVNPNTRNLIQTTPKK</sequence>
<proteinExistence type="predicted"/>
<evidence type="ECO:0000313" key="1">
    <source>
        <dbReference type="EMBL" id="MBS4883248.1"/>
    </source>
</evidence>
<reference evidence="1" key="1">
    <citation type="submission" date="2021-02" db="EMBL/GenBank/DDBJ databases">
        <title>Infant gut strain persistence is associated with maternal origin, phylogeny, and functional potential including surface adhesion and iron acquisition.</title>
        <authorList>
            <person name="Lou Y.C."/>
        </authorList>
    </citation>
    <scope>NUCLEOTIDE SEQUENCE</scope>
    <source>
        <strain evidence="1">L3_108_103G1_dasL3_108_103G1_concoct_2</strain>
    </source>
</reference>
<accession>A0A942W8S9</accession>
<dbReference type="GO" id="GO:0005198">
    <property type="term" value="F:structural molecule activity"/>
    <property type="evidence" value="ECO:0007669"/>
    <property type="project" value="InterPro"/>
</dbReference>
<dbReference type="Proteomes" id="UP000753219">
    <property type="component" value="Unassembled WGS sequence"/>
</dbReference>
<gene>
    <name evidence="1" type="ORF">KHZ85_00540</name>
</gene>
<organism evidence="1 2">
    <name type="scientific">Amedibacillus dolichus</name>
    <dbReference type="NCBI Taxonomy" id="31971"/>
    <lineage>
        <taxon>Bacteria</taxon>
        <taxon>Bacillati</taxon>
        <taxon>Bacillota</taxon>
        <taxon>Erysipelotrichia</taxon>
        <taxon>Erysipelotrichales</taxon>
        <taxon>Erysipelotrichaceae</taxon>
        <taxon>Amedibacillus</taxon>
    </lineage>
</organism>
<dbReference type="InterPro" id="IPR009319">
    <property type="entry name" value="Phage_A118_VSP1"/>
</dbReference>
<comment type="caution">
    <text evidence="1">The sequence shown here is derived from an EMBL/GenBank/DDBJ whole genome shotgun (WGS) entry which is preliminary data.</text>
</comment>
<name>A0A942W8S9_9FIRM</name>
<evidence type="ECO:0000313" key="2">
    <source>
        <dbReference type="Proteomes" id="UP000753219"/>
    </source>
</evidence>
<dbReference type="EMBL" id="JAGZMZ010000001">
    <property type="protein sequence ID" value="MBS4883248.1"/>
    <property type="molecule type" value="Genomic_DNA"/>
</dbReference>
<dbReference type="RefSeq" id="WP_278639429.1">
    <property type="nucleotide sequence ID" value="NZ_JAGZMZ010000001.1"/>
</dbReference>
<protein>
    <submittedName>
        <fullName evidence="1">Phage minor capsid protein</fullName>
    </submittedName>
</protein>
<dbReference type="Pfam" id="PF06152">
    <property type="entry name" value="Phage_min_cap2"/>
    <property type="match status" value="1"/>
</dbReference>
<dbReference type="AlphaFoldDB" id="A0A942W8S9"/>